<dbReference type="Pfam" id="PF03942">
    <property type="entry name" value="DTW"/>
    <property type="match status" value="1"/>
</dbReference>
<dbReference type="PANTHER" id="PTHR21392:SF0">
    <property type="entry name" value="TRNA-URIDINE AMINOCARBOXYPROPYLTRANSFERASE 2"/>
    <property type="match status" value="1"/>
</dbReference>
<dbReference type="OrthoDB" id="447422at2759"/>
<evidence type="ECO:0000313" key="9">
    <source>
        <dbReference type="EMBL" id="CDJ32403.1"/>
    </source>
</evidence>
<evidence type="ECO:0000259" key="8">
    <source>
        <dbReference type="SMART" id="SM01144"/>
    </source>
</evidence>
<comment type="catalytic activity">
    <reaction evidence="6">
        <text>a uridine in tRNA + S-adenosyl-L-methionine = a 3-[(3S)-3-amino-3-carboxypropyl]uridine in tRNA + S-methyl-5'-thioadenosine + H(+)</text>
        <dbReference type="Rhea" id="RHEA:62432"/>
        <dbReference type="Rhea" id="RHEA-COMP:13339"/>
        <dbReference type="Rhea" id="RHEA-COMP:16092"/>
        <dbReference type="ChEBI" id="CHEBI:15378"/>
        <dbReference type="ChEBI" id="CHEBI:17509"/>
        <dbReference type="ChEBI" id="CHEBI:59789"/>
        <dbReference type="ChEBI" id="CHEBI:65315"/>
        <dbReference type="ChEBI" id="CHEBI:82930"/>
        <dbReference type="EC" id="2.5.1.25"/>
    </reaction>
</comment>
<keyword evidence="3" id="KW-0949">S-adenosyl-L-methionine</keyword>
<proteinExistence type="inferred from homology"/>
<comment type="similarity">
    <text evidence="5">Belongs to the TDD superfamily. DTWD2 family.</text>
</comment>
<evidence type="ECO:0000256" key="5">
    <source>
        <dbReference type="ARBA" id="ARBA00034489"/>
    </source>
</evidence>
<evidence type="ECO:0000256" key="3">
    <source>
        <dbReference type="ARBA" id="ARBA00022691"/>
    </source>
</evidence>
<feature type="compositionally biased region" description="Low complexity" evidence="7">
    <location>
        <begin position="247"/>
        <end position="266"/>
    </location>
</feature>
<feature type="compositionally biased region" description="Polar residues" evidence="7">
    <location>
        <begin position="1"/>
        <end position="12"/>
    </location>
</feature>
<evidence type="ECO:0000256" key="6">
    <source>
        <dbReference type="ARBA" id="ARBA00048718"/>
    </source>
</evidence>
<accession>U6KAA5</accession>
<dbReference type="GO" id="GO:0016432">
    <property type="term" value="F:tRNA-uridine aminocarboxypropyltransferase activity"/>
    <property type="evidence" value="ECO:0007669"/>
    <property type="project" value="UniProtKB-EC"/>
</dbReference>
<feature type="domain" description="DTW" evidence="8">
    <location>
        <begin position="109"/>
        <end position="452"/>
    </location>
</feature>
<gene>
    <name evidence="9" type="ORF">EMH_0044010</name>
</gene>
<keyword evidence="2" id="KW-0808">Transferase</keyword>
<evidence type="ECO:0000313" key="10">
    <source>
        <dbReference type="Proteomes" id="UP000030744"/>
    </source>
</evidence>
<feature type="region of interest" description="Disordered" evidence="7">
    <location>
        <begin position="1"/>
        <end position="20"/>
    </location>
</feature>
<evidence type="ECO:0000256" key="2">
    <source>
        <dbReference type="ARBA" id="ARBA00022679"/>
    </source>
</evidence>
<organism evidence="9 10">
    <name type="scientific">Eimeria mitis</name>
    <dbReference type="NCBI Taxonomy" id="44415"/>
    <lineage>
        <taxon>Eukaryota</taxon>
        <taxon>Sar</taxon>
        <taxon>Alveolata</taxon>
        <taxon>Apicomplexa</taxon>
        <taxon>Conoidasida</taxon>
        <taxon>Coccidia</taxon>
        <taxon>Eucoccidiorida</taxon>
        <taxon>Eimeriorina</taxon>
        <taxon>Eimeriidae</taxon>
        <taxon>Eimeria</taxon>
    </lineage>
</organism>
<reference evidence="9" key="2">
    <citation type="submission" date="2013-10" db="EMBL/GenBank/DDBJ databases">
        <authorList>
            <person name="Aslett M."/>
        </authorList>
    </citation>
    <scope>NUCLEOTIDE SEQUENCE [LARGE SCALE GENOMIC DNA]</scope>
    <source>
        <strain evidence="9">Houghton</strain>
    </source>
</reference>
<evidence type="ECO:0000256" key="1">
    <source>
        <dbReference type="ARBA" id="ARBA00012386"/>
    </source>
</evidence>
<feature type="compositionally biased region" description="Low complexity" evidence="7">
    <location>
        <begin position="57"/>
        <end position="69"/>
    </location>
</feature>
<dbReference type="PANTHER" id="PTHR21392">
    <property type="entry name" value="TRNA-URIDINE AMINOCARBOXYPROPYLTRANSFERASE 2"/>
    <property type="match status" value="1"/>
</dbReference>
<dbReference type="EC" id="2.5.1.25" evidence="1"/>
<dbReference type="InterPro" id="IPR039262">
    <property type="entry name" value="DTWD2/TAPT"/>
</dbReference>
<keyword evidence="10" id="KW-1185">Reference proteome</keyword>
<dbReference type="SMART" id="SM01144">
    <property type="entry name" value="DTW"/>
    <property type="match status" value="1"/>
</dbReference>
<feature type="compositionally biased region" description="Basic and acidic residues" evidence="7">
    <location>
        <begin position="70"/>
        <end position="88"/>
    </location>
</feature>
<reference evidence="9" key="1">
    <citation type="submission" date="2013-10" db="EMBL/GenBank/DDBJ databases">
        <title>Genomic analysis of the causative agents of coccidiosis in chickens.</title>
        <authorList>
            <person name="Reid A.J."/>
            <person name="Blake D."/>
            <person name="Billington K."/>
            <person name="Browne H."/>
            <person name="Dunn M."/>
            <person name="Hung S."/>
            <person name="Kawahara F."/>
            <person name="Miranda-Saavedra D."/>
            <person name="Mourier T."/>
            <person name="Nagra H."/>
            <person name="Otto T.D."/>
            <person name="Rawlings N."/>
            <person name="Sanchez A."/>
            <person name="Sanders M."/>
            <person name="Subramaniam C."/>
            <person name="Tay Y."/>
            <person name="Dear P."/>
            <person name="Doerig C."/>
            <person name="Gruber A."/>
            <person name="Parkinson J."/>
            <person name="Shirley M."/>
            <person name="Wan K.L."/>
            <person name="Berriman M."/>
            <person name="Tomley F."/>
            <person name="Pain A."/>
        </authorList>
    </citation>
    <scope>NUCLEOTIDE SEQUENCE [LARGE SCALE GENOMIC DNA]</scope>
    <source>
        <strain evidence="9">Houghton</strain>
    </source>
</reference>
<dbReference type="Proteomes" id="UP000030744">
    <property type="component" value="Unassembled WGS sequence"/>
</dbReference>
<sequence length="461" mass="49949">MPLVSVASQHATDSMDCSLPSAGCVTREAAEAEPETPVGELLGGCGSPAPLLCGSTQQQHHPQQQPQQKQQERLEQQHKREPPKHEQNEECQEDQQNHQQQQHQQGAKRRRLCSGCDRPCSVCYCSIIQGRDLSLSEQDVCSVVNRVLIFMHPLEKKRKNGSVRVLQKLVKGIEIWPHRRPGCCPFAAEEQRQQHAGEEEQDEVQRNIANQSVEGTPRDSGAAAGSDGLEKAGASGCRVDGAGERSQQQQHQPKQQRQPQLEQQHQQHLCTREGVAVCDTSRMVLLFPTESSLALGVGSLPVRLPVTLLAIDGTWKEAKEMFSAAPWLQELPAVHLPVQQKVDPQHHASVGSAVGHDPSAAGVGDAAASCGGSMSKIDNSEALRVSGAYGMIRTPPASVAASGGVCTAEAIAQALSALGRWGRSRSSSLLQIGETTRETLQHIVSLQQRMRDESSDQKLTA</sequence>
<dbReference type="EMBL" id="HG684142">
    <property type="protein sequence ID" value="CDJ32403.1"/>
    <property type="molecule type" value="Genomic_DNA"/>
</dbReference>
<evidence type="ECO:0000256" key="4">
    <source>
        <dbReference type="ARBA" id="ARBA00022694"/>
    </source>
</evidence>
<name>U6KAA5_9EIME</name>
<feature type="region of interest" description="Disordered" evidence="7">
    <location>
        <begin position="53"/>
        <end position="103"/>
    </location>
</feature>
<protein>
    <recommendedName>
        <fullName evidence="1">tRNA-uridine aminocarboxypropyltransferase</fullName>
        <ecNumber evidence="1">2.5.1.25</ecNumber>
    </recommendedName>
</protein>
<dbReference type="GeneID" id="25379119"/>
<dbReference type="RefSeq" id="XP_013354968.1">
    <property type="nucleotide sequence ID" value="XM_013499514.1"/>
</dbReference>
<dbReference type="AlphaFoldDB" id="U6KAA5"/>
<evidence type="ECO:0000256" key="7">
    <source>
        <dbReference type="SAM" id="MobiDB-lite"/>
    </source>
</evidence>
<dbReference type="GO" id="GO:0008033">
    <property type="term" value="P:tRNA processing"/>
    <property type="evidence" value="ECO:0007669"/>
    <property type="project" value="UniProtKB-KW"/>
</dbReference>
<dbReference type="InterPro" id="IPR005636">
    <property type="entry name" value="DTW"/>
</dbReference>
<feature type="region of interest" description="Disordered" evidence="7">
    <location>
        <begin position="211"/>
        <end position="266"/>
    </location>
</feature>
<keyword evidence="4" id="KW-0819">tRNA processing</keyword>
<dbReference type="VEuPathDB" id="ToxoDB:EMH_0044010"/>